<comment type="caution">
    <text evidence="14">The sequence shown here is derived from an EMBL/GenBank/DDBJ whole genome shotgun (WGS) entry which is preliminary data.</text>
</comment>
<evidence type="ECO:0000256" key="2">
    <source>
        <dbReference type="ARBA" id="ARBA00004994"/>
    </source>
</evidence>
<protein>
    <recommendedName>
        <fullName evidence="5 11">2-dehydropantoate 2-reductase</fullName>
        <ecNumber evidence="4 11">1.1.1.169</ecNumber>
    </recommendedName>
    <alternativeName>
        <fullName evidence="9 11">Ketopantoate reductase</fullName>
    </alternativeName>
</protein>
<proteinExistence type="inferred from homology"/>
<keyword evidence="7 11" id="KW-0521">NADP</keyword>
<feature type="domain" description="Ketopantoate reductase N-terminal" evidence="12">
    <location>
        <begin position="3"/>
        <end position="147"/>
    </location>
</feature>
<dbReference type="RefSeq" id="WP_116411520.1">
    <property type="nucleotide sequence ID" value="NZ_NBXB01000028.1"/>
</dbReference>
<gene>
    <name evidence="14" type="ORF">B7R22_09520</name>
</gene>
<dbReference type="InterPro" id="IPR008927">
    <property type="entry name" value="6-PGluconate_DH-like_C_sf"/>
</dbReference>
<dbReference type="EC" id="1.1.1.169" evidence="4 11"/>
<evidence type="ECO:0000256" key="11">
    <source>
        <dbReference type="RuleBase" id="RU362068"/>
    </source>
</evidence>
<dbReference type="InterPro" id="IPR013332">
    <property type="entry name" value="KPR_N"/>
</dbReference>
<keyword evidence="6 11" id="KW-0566">Pantothenate biosynthesis</keyword>
<comment type="catalytic activity">
    <reaction evidence="10 11">
        <text>(R)-pantoate + NADP(+) = 2-dehydropantoate + NADPH + H(+)</text>
        <dbReference type="Rhea" id="RHEA:16233"/>
        <dbReference type="ChEBI" id="CHEBI:11561"/>
        <dbReference type="ChEBI" id="CHEBI:15378"/>
        <dbReference type="ChEBI" id="CHEBI:15980"/>
        <dbReference type="ChEBI" id="CHEBI:57783"/>
        <dbReference type="ChEBI" id="CHEBI:58349"/>
        <dbReference type="EC" id="1.1.1.169"/>
    </reaction>
</comment>
<evidence type="ECO:0000256" key="1">
    <source>
        <dbReference type="ARBA" id="ARBA00002919"/>
    </source>
</evidence>
<feature type="domain" description="Ketopantoate reductase C-terminal" evidence="13">
    <location>
        <begin position="172"/>
        <end position="314"/>
    </location>
</feature>
<dbReference type="EMBL" id="NBXB01000028">
    <property type="protein sequence ID" value="RFA14459.1"/>
    <property type="molecule type" value="Genomic_DNA"/>
</dbReference>
<dbReference type="AlphaFoldDB" id="A0A3E0VYA5"/>
<dbReference type="GO" id="GO:0008677">
    <property type="term" value="F:2-dehydropantoate 2-reductase activity"/>
    <property type="evidence" value="ECO:0007669"/>
    <property type="project" value="UniProtKB-EC"/>
</dbReference>
<comment type="similarity">
    <text evidence="3 11">Belongs to the ketopantoate reductase family.</text>
</comment>
<dbReference type="PANTHER" id="PTHR43765:SF2">
    <property type="entry name" value="2-DEHYDROPANTOATE 2-REDUCTASE"/>
    <property type="match status" value="1"/>
</dbReference>
<dbReference type="SUPFAM" id="SSF51735">
    <property type="entry name" value="NAD(P)-binding Rossmann-fold domains"/>
    <property type="match status" value="1"/>
</dbReference>
<dbReference type="InterPro" id="IPR050838">
    <property type="entry name" value="Ketopantoate_reductase"/>
</dbReference>
<accession>A0A3E0VYA5</accession>
<dbReference type="InterPro" id="IPR003710">
    <property type="entry name" value="ApbA"/>
</dbReference>
<evidence type="ECO:0000256" key="3">
    <source>
        <dbReference type="ARBA" id="ARBA00007870"/>
    </source>
</evidence>
<evidence type="ECO:0000259" key="13">
    <source>
        <dbReference type="Pfam" id="PF08546"/>
    </source>
</evidence>
<dbReference type="NCBIfam" id="TIGR00745">
    <property type="entry name" value="apbA_panE"/>
    <property type="match status" value="1"/>
</dbReference>
<dbReference type="InterPro" id="IPR013752">
    <property type="entry name" value="KPA_reductase"/>
</dbReference>
<dbReference type="Gene3D" id="3.40.50.720">
    <property type="entry name" value="NAD(P)-binding Rossmann-like Domain"/>
    <property type="match status" value="1"/>
</dbReference>
<dbReference type="GO" id="GO:0015940">
    <property type="term" value="P:pantothenate biosynthetic process"/>
    <property type="evidence" value="ECO:0007669"/>
    <property type="project" value="UniProtKB-UniPathway"/>
</dbReference>
<evidence type="ECO:0000259" key="12">
    <source>
        <dbReference type="Pfam" id="PF02558"/>
    </source>
</evidence>
<reference evidence="14 15" key="1">
    <citation type="submission" date="2017-04" db="EMBL/GenBank/DDBJ databases">
        <title>Comparative genome analysis of Subtercola boreus.</title>
        <authorList>
            <person name="Cho Y.-J."/>
            <person name="Cho A."/>
            <person name="Kim O.-S."/>
            <person name="Lee J.-I."/>
        </authorList>
    </citation>
    <scope>NUCLEOTIDE SEQUENCE [LARGE SCALE GENOMIC DNA]</scope>
    <source>
        <strain evidence="14 15">P27479</strain>
    </source>
</reference>
<evidence type="ECO:0000256" key="10">
    <source>
        <dbReference type="ARBA" id="ARBA00048793"/>
    </source>
</evidence>
<keyword evidence="8 11" id="KW-0560">Oxidoreductase</keyword>
<dbReference type="Pfam" id="PF02558">
    <property type="entry name" value="ApbA"/>
    <property type="match status" value="1"/>
</dbReference>
<evidence type="ECO:0000313" key="14">
    <source>
        <dbReference type="EMBL" id="RFA14459.1"/>
    </source>
</evidence>
<dbReference type="GO" id="GO:0005737">
    <property type="term" value="C:cytoplasm"/>
    <property type="evidence" value="ECO:0007669"/>
    <property type="project" value="TreeGrafter"/>
</dbReference>
<dbReference type="InterPro" id="IPR036291">
    <property type="entry name" value="NAD(P)-bd_dom_sf"/>
</dbReference>
<dbReference type="PANTHER" id="PTHR43765">
    <property type="entry name" value="2-DEHYDROPANTOATE 2-REDUCTASE-RELATED"/>
    <property type="match status" value="1"/>
</dbReference>
<evidence type="ECO:0000256" key="8">
    <source>
        <dbReference type="ARBA" id="ARBA00023002"/>
    </source>
</evidence>
<evidence type="ECO:0000256" key="6">
    <source>
        <dbReference type="ARBA" id="ARBA00022655"/>
    </source>
</evidence>
<dbReference type="OrthoDB" id="9796561at2"/>
<evidence type="ECO:0000313" key="15">
    <source>
        <dbReference type="Proteomes" id="UP000256541"/>
    </source>
</evidence>
<dbReference type="Proteomes" id="UP000256541">
    <property type="component" value="Unassembled WGS sequence"/>
</dbReference>
<comment type="function">
    <text evidence="1 11">Catalyzes the NADPH-dependent reduction of ketopantoate into pantoic acid.</text>
</comment>
<name>A0A3E0VYA5_9MICO</name>
<dbReference type="InterPro" id="IPR013328">
    <property type="entry name" value="6PGD_dom2"/>
</dbReference>
<organism evidence="14 15">
    <name type="scientific">Subtercola boreus</name>
    <dbReference type="NCBI Taxonomy" id="120213"/>
    <lineage>
        <taxon>Bacteria</taxon>
        <taxon>Bacillati</taxon>
        <taxon>Actinomycetota</taxon>
        <taxon>Actinomycetes</taxon>
        <taxon>Micrococcales</taxon>
        <taxon>Microbacteriaceae</taxon>
        <taxon>Subtercola</taxon>
    </lineage>
</organism>
<evidence type="ECO:0000256" key="9">
    <source>
        <dbReference type="ARBA" id="ARBA00032024"/>
    </source>
</evidence>
<evidence type="ECO:0000256" key="5">
    <source>
        <dbReference type="ARBA" id="ARBA00019465"/>
    </source>
</evidence>
<dbReference type="GO" id="GO:0050661">
    <property type="term" value="F:NADP binding"/>
    <property type="evidence" value="ECO:0007669"/>
    <property type="project" value="TreeGrafter"/>
</dbReference>
<evidence type="ECO:0000256" key="7">
    <source>
        <dbReference type="ARBA" id="ARBA00022857"/>
    </source>
</evidence>
<dbReference type="UniPathway" id="UPA00028">
    <property type="reaction ID" value="UER00004"/>
</dbReference>
<comment type="pathway">
    <text evidence="2 11">Cofactor biosynthesis; (R)-pantothenate biosynthesis; (R)-pantoate from 3-methyl-2-oxobutanoate: step 2/2.</text>
</comment>
<evidence type="ECO:0000256" key="4">
    <source>
        <dbReference type="ARBA" id="ARBA00013014"/>
    </source>
</evidence>
<dbReference type="SUPFAM" id="SSF48179">
    <property type="entry name" value="6-phosphogluconate dehydrogenase C-terminal domain-like"/>
    <property type="match status" value="1"/>
</dbReference>
<dbReference type="Gene3D" id="1.10.1040.10">
    <property type="entry name" value="N-(1-d-carboxylethyl)-l-norvaline Dehydrogenase, domain 2"/>
    <property type="match status" value="1"/>
</dbReference>
<dbReference type="Pfam" id="PF08546">
    <property type="entry name" value="ApbA_C"/>
    <property type="match status" value="1"/>
</dbReference>
<sequence>MQIAVVGGGAIGGTIAALLDRAGHSVELTARGEHLAAIRESGIRLTGGWGAHVAPVQANERLMVAPELAFVCTKAQDARSAILANADLLRGRSVVIVQNGLEALDTARSALPDAEWTGALALYAASYLAAGEISVTTTGVTYLGSGDGEPSPAALAATATLLAVMPAEATANFTGAQWSKLIVNQVNAMPAITGLSVQETIEHPELRRIITRSMQEAVRTGFARGTHYGRVQGLSQVLLRAFALAPVRLAERLPLRMRARMGSTPNPGSTLQSVRRGQPTEIDYLNGAVVAEATSAGRTAPVNAALVDLVHEVERTGHFLTPAAVTRAVPVP</sequence>